<dbReference type="Pfam" id="PF16010">
    <property type="entry name" value="CDH-cyt"/>
    <property type="match status" value="1"/>
</dbReference>
<evidence type="ECO:0000313" key="4">
    <source>
        <dbReference type="Proteomes" id="UP000320333"/>
    </source>
</evidence>
<comment type="caution">
    <text evidence="3">The sequence shown here is derived from an EMBL/GenBank/DDBJ whole genome shotgun (WGS) entry which is preliminary data.</text>
</comment>
<dbReference type="Gene3D" id="2.60.40.1210">
    <property type="entry name" value="Cellobiose dehydrogenase, cytochrome domain"/>
    <property type="match status" value="1"/>
</dbReference>
<organism evidence="3 4">
    <name type="scientific">Chytriomyces confervae</name>
    <dbReference type="NCBI Taxonomy" id="246404"/>
    <lineage>
        <taxon>Eukaryota</taxon>
        <taxon>Fungi</taxon>
        <taxon>Fungi incertae sedis</taxon>
        <taxon>Chytridiomycota</taxon>
        <taxon>Chytridiomycota incertae sedis</taxon>
        <taxon>Chytridiomycetes</taxon>
        <taxon>Chytridiales</taxon>
        <taxon>Chytriomycetaceae</taxon>
        <taxon>Chytriomyces</taxon>
    </lineage>
</organism>
<evidence type="ECO:0000259" key="2">
    <source>
        <dbReference type="Pfam" id="PF16010"/>
    </source>
</evidence>
<feature type="domain" description="Cellobiose dehydrogenase-like cytochrome" evidence="2">
    <location>
        <begin position="37"/>
        <end position="163"/>
    </location>
</feature>
<dbReference type="AlphaFoldDB" id="A0A507FEC8"/>
<evidence type="ECO:0000313" key="3">
    <source>
        <dbReference type="EMBL" id="TPX74482.1"/>
    </source>
</evidence>
<proteinExistence type="predicted"/>
<sequence length="164" mass="17285">MRSWTTTLLGLCLLSSACAQSAETCSDDQSFCVRVEPSQTPGQSLVTVQSPTTGWAGIAIGASHMSSINAPVYIGWHNGEDIVISKRQLKGKRMPPFESAVESVSIPNTASSGVSFAFLAPSSLFAASSVKCIWAASAVPPQDPALPSSAFPFHQHRGSITLQF</sequence>
<dbReference type="OrthoDB" id="10320527at2759"/>
<keyword evidence="1" id="KW-0732">Signal</keyword>
<evidence type="ECO:0000256" key="1">
    <source>
        <dbReference type="SAM" id="SignalP"/>
    </source>
</evidence>
<accession>A0A507FEC8</accession>
<reference evidence="3 4" key="1">
    <citation type="journal article" date="2019" name="Sci. Rep.">
        <title>Comparative genomics of chytrid fungi reveal insights into the obligate biotrophic and pathogenic lifestyle of Synchytrium endobioticum.</title>
        <authorList>
            <person name="van de Vossenberg B.T.L.H."/>
            <person name="Warris S."/>
            <person name="Nguyen H.D.T."/>
            <person name="van Gent-Pelzer M.P.E."/>
            <person name="Joly D.L."/>
            <person name="van de Geest H.C."/>
            <person name="Bonants P.J.M."/>
            <person name="Smith D.S."/>
            <person name="Levesque C.A."/>
            <person name="van der Lee T.A.J."/>
        </authorList>
    </citation>
    <scope>NUCLEOTIDE SEQUENCE [LARGE SCALE GENOMIC DNA]</scope>
    <source>
        <strain evidence="3 4">CBS 675.73</strain>
    </source>
</reference>
<dbReference type="Proteomes" id="UP000320333">
    <property type="component" value="Unassembled WGS sequence"/>
</dbReference>
<dbReference type="PROSITE" id="PS51257">
    <property type="entry name" value="PROKAR_LIPOPROTEIN"/>
    <property type="match status" value="1"/>
</dbReference>
<name>A0A507FEC8_9FUNG</name>
<feature type="signal peptide" evidence="1">
    <location>
        <begin position="1"/>
        <end position="19"/>
    </location>
</feature>
<keyword evidence="4" id="KW-1185">Reference proteome</keyword>
<protein>
    <recommendedName>
        <fullName evidence="2">Cellobiose dehydrogenase-like cytochrome domain-containing protein</fullName>
    </recommendedName>
</protein>
<dbReference type="InterPro" id="IPR015920">
    <property type="entry name" value="Cellobiose_DH-like_cyt"/>
</dbReference>
<dbReference type="EMBL" id="QEAP01000124">
    <property type="protein sequence ID" value="TPX74482.1"/>
    <property type="molecule type" value="Genomic_DNA"/>
</dbReference>
<feature type="chain" id="PRO_5021490068" description="Cellobiose dehydrogenase-like cytochrome domain-containing protein" evidence="1">
    <location>
        <begin position="20"/>
        <end position="164"/>
    </location>
</feature>
<dbReference type="SUPFAM" id="SSF49344">
    <property type="entry name" value="CBD9-like"/>
    <property type="match status" value="1"/>
</dbReference>
<gene>
    <name evidence="3" type="ORF">CcCBS67573_g04271</name>
</gene>